<organism evidence="1 2">
    <name type="scientific">Legionella busanensis</name>
    <dbReference type="NCBI Taxonomy" id="190655"/>
    <lineage>
        <taxon>Bacteria</taxon>
        <taxon>Pseudomonadati</taxon>
        <taxon>Pseudomonadota</taxon>
        <taxon>Gammaproteobacteria</taxon>
        <taxon>Legionellales</taxon>
        <taxon>Legionellaceae</taxon>
        <taxon>Legionella</taxon>
    </lineage>
</organism>
<reference evidence="1 2" key="1">
    <citation type="submission" date="2018-06" db="EMBL/GenBank/DDBJ databases">
        <authorList>
            <consortium name="Pathogen Informatics"/>
            <person name="Doyle S."/>
        </authorList>
    </citation>
    <scope>NUCLEOTIDE SEQUENCE [LARGE SCALE GENOMIC DNA]</scope>
    <source>
        <strain evidence="1 2">NCTC13316</strain>
    </source>
</reference>
<sequence>MKNSIYYSGFNKLLSLTKCSKEALLLDKIIFHYQGTLLKRENRLWFTRKIPELAAELGFSESRIYIYLKNLEEKGLIIRKRFKYYGVPRAFITITENFQSRLQLIPKELNNVNFTEIQEKEAPSENTICERMDYLVSTDTNKKEVNKVINNVTQQDLNAKLPLRELNIVKGMLLNVQKNHGVKLSSPKQVLDEVLFSLSNKEQFENINSFQHKINIISQLLRHHRWKTPKGFSKYSPEAKFYQVKYEQENEARLKLKQAELNYSGLDDVATSKRLQDMYGLTYCPCPKVNLKKSLQVQQSVINGIKKDIKAIKNATILENFLKILAQEELKLFKIKGELASL</sequence>
<protein>
    <recommendedName>
        <fullName evidence="3">Sugar-specific transcriptional regulator TrmB</fullName>
    </recommendedName>
</protein>
<dbReference type="Proteomes" id="UP000254794">
    <property type="component" value="Unassembled WGS sequence"/>
</dbReference>
<keyword evidence="2" id="KW-1185">Reference proteome</keyword>
<dbReference type="Gene3D" id="1.10.10.10">
    <property type="entry name" value="Winged helix-like DNA-binding domain superfamily/Winged helix DNA-binding domain"/>
    <property type="match status" value="1"/>
</dbReference>
<dbReference type="InterPro" id="IPR036390">
    <property type="entry name" value="WH_DNA-bd_sf"/>
</dbReference>
<evidence type="ECO:0000313" key="1">
    <source>
        <dbReference type="EMBL" id="STX81243.1"/>
    </source>
</evidence>
<dbReference type="EMBL" id="UGOD01000002">
    <property type="protein sequence ID" value="STX81243.1"/>
    <property type="molecule type" value="Genomic_DNA"/>
</dbReference>
<proteinExistence type="predicted"/>
<dbReference type="OrthoDB" id="5652910at2"/>
<accession>A0A378KAN8</accession>
<evidence type="ECO:0008006" key="3">
    <source>
        <dbReference type="Google" id="ProtNLM"/>
    </source>
</evidence>
<gene>
    <name evidence="1" type="ORF">NCTC13316_03112</name>
</gene>
<dbReference type="SUPFAM" id="SSF46785">
    <property type="entry name" value="Winged helix' DNA-binding domain"/>
    <property type="match status" value="1"/>
</dbReference>
<dbReference type="InterPro" id="IPR036388">
    <property type="entry name" value="WH-like_DNA-bd_sf"/>
</dbReference>
<evidence type="ECO:0000313" key="2">
    <source>
        <dbReference type="Proteomes" id="UP000254794"/>
    </source>
</evidence>
<dbReference type="RefSeq" id="WP_115332653.1">
    <property type="nucleotide sequence ID" value="NZ_CAAAHP010000013.1"/>
</dbReference>
<name>A0A378KAN8_9GAMM</name>
<dbReference type="AlphaFoldDB" id="A0A378KAN8"/>